<evidence type="ECO:0000313" key="3">
    <source>
        <dbReference type="Proteomes" id="UP001165092"/>
    </source>
</evidence>
<dbReference type="GO" id="GO:0016841">
    <property type="term" value="F:ammonia-lyase activity"/>
    <property type="evidence" value="ECO:0007669"/>
    <property type="project" value="UniProtKB-ARBA"/>
</dbReference>
<gene>
    <name evidence="2" type="ORF">Nans01_31850</name>
</gene>
<dbReference type="EMBL" id="BSQG01000005">
    <property type="protein sequence ID" value="GLU48834.1"/>
    <property type="molecule type" value="Genomic_DNA"/>
</dbReference>
<evidence type="ECO:0000256" key="1">
    <source>
        <dbReference type="ARBA" id="ARBA00023239"/>
    </source>
</evidence>
<sequence>MRGNPESFTRVAARAIPFPGVGAVASWLRLLIGDAAPPARIQDPFGYRALPQVHGALVDAAGGLAEAVAALSGVAQGNPVLVEVARQEPAGVVHRGGFHQATLGLHLDVVRLALAQTAPLLLGRMRTPMLSSPLLADVWEHGLSRGPVAGRMGDFVDRGLQEDLDAVKLLLSGRADLRPAAFAVVPDQGLPYPLLPLRSAVPRSA</sequence>
<proteinExistence type="predicted"/>
<keyword evidence="1" id="KW-0456">Lyase</keyword>
<dbReference type="Pfam" id="PF00221">
    <property type="entry name" value="Lyase_aromatic"/>
    <property type="match status" value="1"/>
</dbReference>
<keyword evidence="3" id="KW-1185">Reference proteome</keyword>
<dbReference type="RefSeq" id="WP_285760305.1">
    <property type="nucleotide sequence ID" value="NZ_BSQG01000005.1"/>
</dbReference>
<dbReference type="Proteomes" id="UP001165092">
    <property type="component" value="Unassembled WGS sequence"/>
</dbReference>
<accession>A0A9W6P865</accession>
<name>A0A9W6P865_9ACTN</name>
<reference evidence="2" key="1">
    <citation type="submission" date="2023-02" db="EMBL/GenBank/DDBJ databases">
        <title>Nocardiopsis ansamitocini NBRC 112285.</title>
        <authorList>
            <person name="Ichikawa N."/>
            <person name="Sato H."/>
            <person name="Tonouchi N."/>
        </authorList>
    </citation>
    <scope>NUCLEOTIDE SEQUENCE</scope>
    <source>
        <strain evidence="2">NBRC 112285</strain>
    </source>
</reference>
<protein>
    <submittedName>
        <fullName evidence="2">Uncharacterized protein</fullName>
    </submittedName>
</protein>
<dbReference type="AlphaFoldDB" id="A0A9W6P865"/>
<dbReference type="SUPFAM" id="SSF48557">
    <property type="entry name" value="L-aspartase-like"/>
    <property type="match status" value="1"/>
</dbReference>
<dbReference type="InterPro" id="IPR001106">
    <property type="entry name" value="Aromatic_Lyase"/>
</dbReference>
<dbReference type="InterPro" id="IPR008948">
    <property type="entry name" value="L-Aspartase-like"/>
</dbReference>
<comment type="caution">
    <text evidence="2">The sequence shown here is derived from an EMBL/GenBank/DDBJ whole genome shotgun (WGS) entry which is preliminary data.</text>
</comment>
<organism evidence="2 3">
    <name type="scientific">Nocardiopsis ansamitocini</name>
    <dbReference type="NCBI Taxonomy" id="1670832"/>
    <lineage>
        <taxon>Bacteria</taxon>
        <taxon>Bacillati</taxon>
        <taxon>Actinomycetota</taxon>
        <taxon>Actinomycetes</taxon>
        <taxon>Streptosporangiales</taxon>
        <taxon>Nocardiopsidaceae</taxon>
        <taxon>Nocardiopsis</taxon>
    </lineage>
</organism>
<evidence type="ECO:0000313" key="2">
    <source>
        <dbReference type="EMBL" id="GLU48834.1"/>
    </source>
</evidence>
<dbReference type="Gene3D" id="1.20.200.10">
    <property type="entry name" value="Fumarase/aspartase (Central domain)"/>
    <property type="match status" value="1"/>
</dbReference>